<proteinExistence type="predicted"/>
<dbReference type="EMBL" id="WQMT02000009">
    <property type="protein sequence ID" value="KAG9219521.1"/>
    <property type="molecule type" value="Genomic_DNA"/>
</dbReference>
<dbReference type="Proteomes" id="UP000824881">
    <property type="component" value="Unassembled WGS sequence"/>
</dbReference>
<keyword evidence="2" id="KW-1185">Reference proteome</keyword>
<evidence type="ECO:0000313" key="1">
    <source>
        <dbReference type="EMBL" id="KAG9219521.1"/>
    </source>
</evidence>
<name>A0ACB7INS4_PLECO</name>
<evidence type="ECO:0000313" key="2">
    <source>
        <dbReference type="Proteomes" id="UP000824881"/>
    </source>
</evidence>
<sequence length="381" mass="40326">MHIYFRSAIFLPFVSLVVALVASAAPDAQLCARGQNIADTTPTCKVTATPRVFQPALFNISKWIWTGENPVPGGNNAVSTRPLRKNITTPCNKCAVCATIVIASDDASTVYVNGVRIGTGGTPNQGQALFVALQPSWNLFAIAGQNLFANTPAGIMATILVHFADGTTESFITDESWRTLPAAPPANFQLPSIDDSNWTFASVQGTYQKSVWGPLALPPVLPLRGSNWIWTSDNVNGVAPVGSRAFRKTINECAKVAVCATVLIAADNHYTLYINGAVVGSGSSYTVADAYTIPNLHPTFNTFAINATNDGGPAGVIATILITYRDGSNETLVTDGSWKGIQKIPQGFELPMTDDSSWESAKIIGAYGVAPWGTSMVIPGA</sequence>
<reference evidence="1 2" key="1">
    <citation type="journal article" date="2021" name="Appl. Environ. Microbiol.">
        <title>Genetic linkage and physical mapping for an oyster mushroom Pleurotus cornucopiae and QTL analysis for the trait cap color.</title>
        <authorList>
            <person name="Zhang Y."/>
            <person name="Gao W."/>
            <person name="Sonnenberg A."/>
            <person name="Chen Q."/>
            <person name="Zhang J."/>
            <person name="Huang C."/>
        </authorList>
    </citation>
    <scope>NUCLEOTIDE SEQUENCE [LARGE SCALE GENOMIC DNA]</scope>
    <source>
        <strain evidence="1">CCMSSC00406</strain>
    </source>
</reference>
<protein>
    <submittedName>
        <fullName evidence="1">Uncharacterized protein</fullName>
    </submittedName>
</protein>
<organism evidence="1 2">
    <name type="scientific">Pleurotus cornucopiae</name>
    <name type="common">Cornucopia mushroom</name>
    <dbReference type="NCBI Taxonomy" id="5321"/>
    <lineage>
        <taxon>Eukaryota</taxon>
        <taxon>Fungi</taxon>
        <taxon>Dikarya</taxon>
        <taxon>Basidiomycota</taxon>
        <taxon>Agaricomycotina</taxon>
        <taxon>Agaricomycetes</taxon>
        <taxon>Agaricomycetidae</taxon>
        <taxon>Agaricales</taxon>
        <taxon>Pleurotineae</taxon>
        <taxon>Pleurotaceae</taxon>
        <taxon>Pleurotus</taxon>
    </lineage>
</organism>
<gene>
    <name evidence="1" type="ORF">CCMSSC00406_0009760</name>
</gene>
<accession>A0ACB7INS4</accession>
<comment type="caution">
    <text evidence="1">The sequence shown here is derived from an EMBL/GenBank/DDBJ whole genome shotgun (WGS) entry which is preliminary data.</text>
</comment>